<dbReference type="Proteomes" id="UP001057375">
    <property type="component" value="Unassembled WGS sequence"/>
</dbReference>
<proteinExistence type="predicted"/>
<dbReference type="SUPFAM" id="SSF53335">
    <property type="entry name" value="S-adenosyl-L-methionine-dependent methyltransferases"/>
    <property type="match status" value="1"/>
</dbReference>
<keyword evidence="2" id="KW-1185">Reference proteome</keyword>
<dbReference type="Gene3D" id="3.40.50.150">
    <property type="entry name" value="Vaccinia Virus protein VP39"/>
    <property type="match status" value="1"/>
</dbReference>
<gene>
    <name evidence="1" type="ORF">ADUPG1_008165</name>
</gene>
<name>A0ABQ5KTZ4_9EUKA</name>
<dbReference type="EMBL" id="BQXS01010883">
    <property type="protein sequence ID" value="GKT34899.1"/>
    <property type="molecule type" value="Genomic_DNA"/>
</dbReference>
<protein>
    <submittedName>
        <fullName evidence="1">Uncharacterized protein</fullName>
    </submittedName>
</protein>
<accession>A0ABQ5KTZ4</accession>
<evidence type="ECO:0000313" key="2">
    <source>
        <dbReference type="Proteomes" id="UP001057375"/>
    </source>
</evidence>
<comment type="caution">
    <text evidence="1">The sequence shown here is derived from an EMBL/GenBank/DDBJ whole genome shotgun (WGS) entry which is preliminary data.</text>
</comment>
<dbReference type="Pfam" id="PF13489">
    <property type="entry name" value="Methyltransf_23"/>
    <property type="match status" value="1"/>
</dbReference>
<evidence type="ECO:0000313" key="1">
    <source>
        <dbReference type="EMBL" id="GKT34899.1"/>
    </source>
</evidence>
<sequence length="321" mass="36237">MKKVSSAPKSLGLKPIPSVNSGSQWNTLGSIPSLRKKVESLLLSKLPDTIENKKFIHEELWSIAVPCQDSTVYQTIREKLWGKEVKPTSKEILANQKQMEARAIKMSEEFFSVLPSSCSPSVSYDVGCGNMIVTKYLSERIYSSSKDPSTSIIYGFDIDTPHSVPVHCEFIKCPAESLVQGAKDLPRPQMITCFNTVHHMASPLKALYSCCDLLQDDGYIILREHNCTNPEYGLLLDIQHGLNFCCFSRIQMMEIDEFIKTFKSIYINQWIIGDILESKGLKLIGMYDLDGKLSPASGKLEKMEEYQLSTLGTPFYFIYKK</sequence>
<dbReference type="InterPro" id="IPR029063">
    <property type="entry name" value="SAM-dependent_MTases_sf"/>
</dbReference>
<reference evidence="1" key="1">
    <citation type="submission" date="2022-03" db="EMBL/GenBank/DDBJ databases">
        <title>Draft genome sequence of Aduncisulcus paluster, a free-living microaerophilic Fornicata.</title>
        <authorList>
            <person name="Yuyama I."/>
            <person name="Kume K."/>
            <person name="Tamura T."/>
            <person name="Inagaki Y."/>
            <person name="Hashimoto T."/>
        </authorList>
    </citation>
    <scope>NUCLEOTIDE SEQUENCE</scope>
    <source>
        <strain evidence="1">NY0171</strain>
    </source>
</reference>
<organism evidence="1 2">
    <name type="scientific">Aduncisulcus paluster</name>
    <dbReference type="NCBI Taxonomy" id="2918883"/>
    <lineage>
        <taxon>Eukaryota</taxon>
        <taxon>Metamonada</taxon>
        <taxon>Carpediemonas-like organisms</taxon>
        <taxon>Aduncisulcus</taxon>
    </lineage>
</organism>